<dbReference type="Proteomes" id="UP000237811">
    <property type="component" value="Unassembled WGS sequence"/>
</dbReference>
<protein>
    <submittedName>
        <fullName evidence="2">Uncharacterized protein</fullName>
    </submittedName>
</protein>
<organism evidence="2 3">
    <name type="scientific">Burkholderia multivorans</name>
    <dbReference type="NCBI Taxonomy" id="87883"/>
    <lineage>
        <taxon>Bacteria</taxon>
        <taxon>Pseudomonadati</taxon>
        <taxon>Pseudomonadota</taxon>
        <taxon>Betaproteobacteria</taxon>
        <taxon>Burkholderiales</taxon>
        <taxon>Burkholderiaceae</taxon>
        <taxon>Burkholderia</taxon>
        <taxon>Burkholderia cepacia complex</taxon>
    </lineage>
</organism>
<comment type="caution">
    <text evidence="2">The sequence shown here is derived from an EMBL/GenBank/DDBJ whole genome shotgun (WGS) entry which is preliminary data.</text>
</comment>
<dbReference type="AlphaFoldDB" id="A0AB37ALZ2"/>
<sequence>MTRTYFSQHPSVAGTPMRRAGARPAAEPQRDRTRTKAGQDRSGTVSCSAPLAAARGDSAAEIDRA</sequence>
<feature type="compositionally biased region" description="Basic and acidic residues" evidence="1">
    <location>
        <begin position="28"/>
        <end position="39"/>
    </location>
</feature>
<evidence type="ECO:0000313" key="3">
    <source>
        <dbReference type="Proteomes" id="UP000237811"/>
    </source>
</evidence>
<feature type="region of interest" description="Disordered" evidence="1">
    <location>
        <begin position="1"/>
        <end position="65"/>
    </location>
</feature>
<reference evidence="2 3" key="1">
    <citation type="submission" date="2018-03" db="EMBL/GenBank/DDBJ databases">
        <authorList>
            <person name="Nguyen K."/>
            <person name="Fouts D."/>
            <person name="Sutton G."/>
        </authorList>
    </citation>
    <scope>NUCLEOTIDE SEQUENCE [LARGE SCALE GENOMIC DNA]</scope>
    <source>
        <strain evidence="2 3">AU14328</strain>
    </source>
</reference>
<proteinExistence type="predicted"/>
<accession>A0AB37ALZ2</accession>
<gene>
    <name evidence="2" type="ORF">C6P99_27905</name>
</gene>
<evidence type="ECO:0000313" key="2">
    <source>
        <dbReference type="EMBL" id="PRE40747.1"/>
    </source>
</evidence>
<feature type="compositionally biased region" description="Polar residues" evidence="1">
    <location>
        <begin position="1"/>
        <end position="10"/>
    </location>
</feature>
<dbReference type="EMBL" id="PVFR01000087">
    <property type="protein sequence ID" value="PRE40747.1"/>
    <property type="molecule type" value="Genomic_DNA"/>
</dbReference>
<name>A0AB37ALZ2_9BURK</name>
<evidence type="ECO:0000256" key="1">
    <source>
        <dbReference type="SAM" id="MobiDB-lite"/>
    </source>
</evidence>